<sequence length="752" mass="81630">MGIDQSTPAARKEEHAASAAVAKLFSEDGSGRKSTTQKEVERPSAAPSKSLNLEEEAVLVEEPRLVESEDEDSVVDSDDDESALGDCESEDEEDEEYDEFLLERLRILADSRALRNVAAHFAHPEAPVRSSPERFGRNYFDRAGAPEREDAADAEEAAAALADAVALKRVAADYSRPEVGVAVGDPAATARCFFDRPSAPERLDEDDAEEIARSLSDAARLKETAVRYAHPEKSVSTSDASVLGRNYFGRPSAEPYEEEEVDADRDDVLEDMAHLKKLAADYLHPEKSVEVDDAAAFGRNYFNRAGAPETEEEEVDAERDEVLEDIAELKKLASDSLRPERPVEVAPATFGRNYFHRASAPSTENVAEADERASALADAAQLKKLAVDFARPEVGVTATDPECFGRDYFGRPSAGEYEEEDVDADRDDVMADAAALKKLAADYARPEKPVETADASVFGRNYFNRASAPRPEEDEAEDRAAALAALADAKALFKLAVRYAHPEAPVEVDSAAFGRNYFNRPSAPQEDEGEADERAAVLAEASRFKKLARDYAHPEEGVASTDPAVFGRNYFSRPSAPQQEDEKDAEERAAVLAEASGLGKLAKDYAHPEVGVSRTDPAAFGRNYFSRPSAPQQEDETDAEECAAVLAEASSLEKLAKDYAHPEVGVSRTDPAAFGLSYYSRYSSNTHQDNLITAKSTIKPQAAASPLGGEFEHVEAEGRQSTKGKASADDDEGADLPRNTSSHMLFGMAEAH</sequence>
<feature type="region of interest" description="Disordered" evidence="1">
    <location>
        <begin position="702"/>
        <end position="752"/>
    </location>
</feature>
<feature type="compositionally biased region" description="Basic and acidic residues" evidence="1">
    <location>
        <begin position="710"/>
        <end position="720"/>
    </location>
</feature>
<protein>
    <submittedName>
        <fullName evidence="2">Uncharacterized protein</fullName>
    </submittedName>
</protein>
<reference evidence="2" key="1">
    <citation type="submission" date="2021-01" db="EMBL/GenBank/DDBJ databases">
        <authorList>
            <person name="Corre E."/>
            <person name="Pelletier E."/>
            <person name="Niang G."/>
            <person name="Scheremetjew M."/>
            <person name="Finn R."/>
            <person name="Kale V."/>
            <person name="Holt S."/>
            <person name="Cochrane G."/>
            <person name="Meng A."/>
            <person name="Brown T."/>
            <person name="Cohen L."/>
        </authorList>
    </citation>
    <scope>NUCLEOTIDE SEQUENCE</scope>
    <source>
        <strain evidence="2">Isolate 1302-5</strain>
    </source>
</reference>
<feature type="region of interest" description="Disordered" evidence="1">
    <location>
        <begin position="552"/>
        <end position="588"/>
    </location>
</feature>
<feature type="region of interest" description="Disordered" evidence="1">
    <location>
        <begin position="612"/>
        <end position="640"/>
    </location>
</feature>
<name>A0A7S4MST3_9STRA</name>
<evidence type="ECO:0000256" key="1">
    <source>
        <dbReference type="SAM" id="MobiDB-lite"/>
    </source>
</evidence>
<feature type="region of interest" description="Disordered" evidence="1">
    <location>
        <begin position="1"/>
        <end position="96"/>
    </location>
</feature>
<feature type="compositionally biased region" description="Acidic residues" evidence="1">
    <location>
        <begin position="68"/>
        <end position="96"/>
    </location>
</feature>
<organism evidence="2">
    <name type="scientific">Odontella aurita</name>
    <dbReference type="NCBI Taxonomy" id="265563"/>
    <lineage>
        <taxon>Eukaryota</taxon>
        <taxon>Sar</taxon>
        <taxon>Stramenopiles</taxon>
        <taxon>Ochrophyta</taxon>
        <taxon>Bacillariophyta</taxon>
        <taxon>Mediophyceae</taxon>
        <taxon>Biddulphiophycidae</taxon>
        <taxon>Eupodiscales</taxon>
        <taxon>Odontellaceae</taxon>
        <taxon>Odontella</taxon>
    </lineage>
</organism>
<dbReference type="EMBL" id="HBKQ01023258">
    <property type="protein sequence ID" value="CAE2240893.1"/>
    <property type="molecule type" value="Transcribed_RNA"/>
</dbReference>
<accession>A0A7S4MST3</accession>
<gene>
    <name evidence="2" type="ORF">OAUR00152_LOCUS15837</name>
</gene>
<evidence type="ECO:0000313" key="2">
    <source>
        <dbReference type="EMBL" id="CAE2240893.1"/>
    </source>
</evidence>
<feature type="compositionally biased region" description="Basic and acidic residues" evidence="1">
    <location>
        <begin position="25"/>
        <end position="42"/>
    </location>
</feature>
<proteinExistence type="predicted"/>
<feature type="region of interest" description="Disordered" evidence="1">
    <location>
        <begin position="244"/>
        <end position="263"/>
    </location>
</feature>
<dbReference type="AlphaFoldDB" id="A0A7S4MST3"/>